<dbReference type="OrthoDB" id="185175at2759"/>
<dbReference type="SMART" id="SM00233">
    <property type="entry name" value="PH"/>
    <property type="match status" value="2"/>
</dbReference>
<dbReference type="PANTHER" id="PTHR14336">
    <property type="entry name" value="TANDEM PH DOMAIN CONTAINING PROTEIN"/>
    <property type="match status" value="1"/>
</dbReference>
<dbReference type="EMBL" id="CAICTM010000153">
    <property type="protein sequence ID" value="CAB9503045.1"/>
    <property type="molecule type" value="Genomic_DNA"/>
</dbReference>
<dbReference type="AlphaFoldDB" id="A0A9N8DM26"/>
<feature type="compositionally biased region" description="Low complexity" evidence="1">
    <location>
        <begin position="10"/>
        <end position="21"/>
    </location>
</feature>
<dbReference type="Proteomes" id="UP001153069">
    <property type="component" value="Unassembled WGS sequence"/>
</dbReference>
<dbReference type="PROSITE" id="PS50003">
    <property type="entry name" value="PH_DOMAIN"/>
    <property type="match status" value="2"/>
</dbReference>
<dbReference type="PANTHER" id="PTHR14336:SF8">
    <property type="entry name" value="PROTEIN OPY1"/>
    <property type="match status" value="1"/>
</dbReference>
<organism evidence="3 4">
    <name type="scientific">Seminavis robusta</name>
    <dbReference type="NCBI Taxonomy" id="568900"/>
    <lineage>
        <taxon>Eukaryota</taxon>
        <taxon>Sar</taxon>
        <taxon>Stramenopiles</taxon>
        <taxon>Ochrophyta</taxon>
        <taxon>Bacillariophyta</taxon>
        <taxon>Bacillariophyceae</taxon>
        <taxon>Bacillariophycidae</taxon>
        <taxon>Naviculales</taxon>
        <taxon>Naviculaceae</taxon>
        <taxon>Seminavis</taxon>
    </lineage>
</organism>
<dbReference type="InterPro" id="IPR001849">
    <property type="entry name" value="PH_domain"/>
</dbReference>
<dbReference type="InterPro" id="IPR011993">
    <property type="entry name" value="PH-like_dom_sf"/>
</dbReference>
<evidence type="ECO:0000259" key="2">
    <source>
        <dbReference type="PROSITE" id="PS50003"/>
    </source>
</evidence>
<dbReference type="CDD" id="cd00821">
    <property type="entry name" value="PH"/>
    <property type="match status" value="2"/>
</dbReference>
<feature type="domain" description="PH" evidence="2">
    <location>
        <begin position="197"/>
        <end position="309"/>
    </location>
</feature>
<reference evidence="3" key="1">
    <citation type="submission" date="2020-06" db="EMBL/GenBank/DDBJ databases">
        <authorList>
            <consortium name="Plant Systems Biology data submission"/>
        </authorList>
    </citation>
    <scope>NUCLEOTIDE SEQUENCE</scope>
    <source>
        <strain evidence="3">D6</strain>
    </source>
</reference>
<gene>
    <name evidence="3" type="ORF">SEMRO_154_G070140.1</name>
</gene>
<sequence length="825" mass="91395">MKNGHRKNGSSSRTTTTTSIRRNSDSASVSSLSEFHSARSGDSLSRFPYHHHHHEGSKGSGRSQRRGAPQRTRSRSLDIVGGDDDDSMEFNNDNSDNNNSPYHNSGTEGRHVRRGRRNTNNSSLASSAASMELDESAASVLMLQESSTFPELLQGDELQQASGWNFAMEHRIFLKAVLELLAQRDKVATEVGMNDPNVLKSGPLKKASHLMRGIWKVKYIEIRRGMFSYYEDASNRNANESSNLLRKNIPLEANACHCRAVRLHQKAWNITPRGAIFELAITGRPKRLWMANSREERQAWIQAIHDAMVGGSVTRGGNINQKTQESKMSPYKEDIKKYQKVQGMLRNAKTKEDYVIALRTIFRHDLNVPVKIIIEQTEQESKPNSDVKGAFHEGDVKFGVDQLYKDLLRDTLKINSELYNGNSGHAPERITGDLARRILLCGRRDDDTTTASKYDMSESQALAYARDVLLSGNRTRSGGDAYFCVDTLCKNEELVVLVPSSMEAEPVSITVSRDDDDDAIGNDLHSKSGWLRTRRRTRNAWVKAYFVLSEGTLSFYEHALPRPHGLQGQLAISEATMSVAREEQKGNGFVLTIVAKDKVERQLLFESEERLLVWAYALECVAKSKGGAAPATLTKAMKGVMARMPRVSIVGVVGANPIAINPNHPRSAGNFAEDTAMEGASLAEAALKEHVANLGLDFKDLGSRLAAFANQSSPTVKVAIEAGTVYKVCTLDPEGVESKDTWAIIEATFLQDFRVSGGPNGRIIRGQETVRIDVSRCSAPASLPSVRRMSTEEPTTGRQLPIPKLLRTFSDDVEYRGSKSRARNT</sequence>
<dbReference type="Pfam" id="PF00169">
    <property type="entry name" value="PH"/>
    <property type="match status" value="2"/>
</dbReference>
<feature type="domain" description="PH" evidence="2">
    <location>
        <begin position="524"/>
        <end position="623"/>
    </location>
</feature>
<dbReference type="Gene3D" id="2.30.29.30">
    <property type="entry name" value="Pleckstrin-homology domain (PH domain)/Phosphotyrosine-binding domain (PTB)"/>
    <property type="match status" value="2"/>
</dbReference>
<feature type="compositionally biased region" description="Low complexity" evidence="1">
    <location>
        <begin position="89"/>
        <end position="100"/>
    </location>
</feature>
<evidence type="ECO:0000313" key="4">
    <source>
        <dbReference type="Proteomes" id="UP001153069"/>
    </source>
</evidence>
<dbReference type="SUPFAM" id="SSF50729">
    <property type="entry name" value="PH domain-like"/>
    <property type="match status" value="2"/>
</dbReference>
<accession>A0A9N8DM26</accession>
<name>A0A9N8DM26_9STRA</name>
<proteinExistence type="predicted"/>
<protein>
    <recommendedName>
        <fullName evidence="2">PH domain-containing protein</fullName>
    </recommendedName>
</protein>
<dbReference type="InterPro" id="IPR051707">
    <property type="entry name" value="PI-Interact_SigTrans_Reg"/>
</dbReference>
<feature type="region of interest" description="Disordered" evidence="1">
    <location>
        <begin position="1"/>
        <end position="130"/>
    </location>
</feature>
<keyword evidence="4" id="KW-1185">Reference proteome</keyword>
<evidence type="ECO:0000313" key="3">
    <source>
        <dbReference type="EMBL" id="CAB9503045.1"/>
    </source>
</evidence>
<evidence type="ECO:0000256" key="1">
    <source>
        <dbReference type="SAM" id="MobiDB-lite"/>
    </source>
</evidence>
<feature type="compositionally biased region" description="Polar residues" evidence="1">
    <location>
        <begin position="25"/>
        <end position="34"/>
    </location>
</feature>
<comment type="caution">
    <text evidence="3">The sequence shown here is derived from an EMBL/GenBank/DDBJ whole genome shotgun (WGS) entry which is preliminary data.</text>
</comment>